<proteinExistence type="predicted"/>
<reference evidence="1 2" key="1">
    <citation type="submission" date="2020-08" db="EMBL/GenBank/DDBJ databases">
        <title>Genomic Encyclopedia of Type Strains, Phase IV (KMG-IV): sequencing the most valuable type-strain genomes for metagenomic binning, comparative biology and taxonomic classification.</title>
        <authorList>
            <person name="Goeker M."/>
        </authorList>
    </citation>
    <scope>NUCLEOTIDE SEQUENCE [LARGE SCALE GENOMIC DNA]</scope>
    <source>
        <strain evidence="1 2">DSM 44197</strain>
    </source>
</reference>
<protein>
    <submittedName>
        <fullName evidence="1">Uncharacterized protein</fullName>
    </submittedName>
</protein>
<evidence type="ECO:0000313" key="2">
    <source>
        <dbReference type="Proteomes" id="UP000572680"/>
    </source>
</evidence>
<dbReference type="EMBL" id="JACJIA010000015">
    <property type="protein sequence ID" value="MBA8956333.1"/>
    <property type="molecule type" value="Genomic_DNA"/>
</dbReference>
<keyword evidence="2" id="KW-1185">Reference proteome</keyword>
<dbReference type="AlphaFoldDB" id="A0A7W3LXX0"/>
<organism evidence="1 2">
    <name type="scientific">Actinomadura namibiensis</name>
    <dbReference type="NCBI Taxonomy" id="182080"/>
    <lineage>
        <taxon>Bacteria</taxon>
        <taxon>Bacillati</taxon>
        <taxon>Actinomycetota</taxon>
        <taxon>Actinomycetes</taxon>
        <taxon>Streptosporangiales</taxon>
        <taxon>Thermomonosporaceae</taxon>
        <taxon>Actinomadura</taxon>
    </lineage>
</organism>
<comment type="caution">
    <text evidence="1">The sequence shown here is derived from an EMBL/GenBank/DDBJ whole genome shotgun (WGS) entry which is preliminary data.</text>
</comment>
<name>A0A7W3LXX0_ACTNM</name>
<gene>
    <name evidence="1" type="ORF">HNR61_008015</name>
</gene>
<sequence length="59" mass="6401">MILRDLFPAWEIWVCDRGVWRAAGFTLVSSSTVEGLVGHLAGADPAAFERAARRITGSL</sequence>
<accession>A0A7W3LXX0</accession>
<dbReference type="RefSeq" id="WP_182848255.1">
    <property type="nucleotide sequence ID" value="NZ_BAAALP010000083.1"/>
</dbReference>
<dbReference type="Proteomes" id="UP000572680">
    <property type="component" value="Unassembled WGS sequence"/>
</dbReference>
<evidence type="ECO:0000313" key="1">
    <source>
        <dbReference type="EMBL" id="MBA8956333.1"/>
    </source>
</evidence>